<dbReference type="Pfam" id="PF00571">
    <property type="entry name" value="CBS"/>
    <property type="match status" value="1"/>
</dbReference>
<evidence type="ECO:0000313" key="4">
    <source>
        <dbReference type="EMBL" id="APE32294.1"/>
    </source>
</evidence>
<accession>A0A1J0VJV0</accession>
<keyword evidence="5" id="KW-1185">Reference proteome</keyword>
<dbReference type="Gene3D" id="3.10.580.10">
    <property type="entry name" value="CBS-domain"/>
    <property type="match status" value="1"/>
</dbReference>
<keyword evidence="1" id="KW-0129">CBS domain</keyword>
<dbReference type="AlphaFoldDB" id="A0A1J0VJV0"/>
<dbReference type="SUPFAM" id="SSF54631">
    <property type="entry name" value="CBS-domain pair"/>
    <property type="match status" value="1"/>
</dbReference>
<dbReference type="EMBL" id="CP018139">
    <property type="protein sequence ID" value="APE32294.1"/>
    <property type="molecule type" value="Genomic_DNA"/>
</dbReference>
<organism evidence="4 5">
    <name type="scientific">Halomonas aestuarii</name>
    <dbReference type="NCBI Taxonomy" id="1897729"/>
    <lineage>
        <taxon>Bacteria</taxon>
        <taxon>Pseudomonadati</taxon>
        <taxon>Pseudomonadota</taxon>
        <taxon>Gammaproteobacteria</taxon>
        <taxon>Oceanospirillales</taxon>
        <taxon>Halomonadaceae</taxon>
        <taxon>Halomonas</taxon>
    </lineage>
</organism>
<name>A0A1J0VJV0_9GAMM</name>
<dbReference type="PROSITE" id="PS51371">
    <property type="entry name" value="CBS"/>
    <property type="match status" value="2"/>
</dbReference>
<proteinExistence type="predicted"/>
<sequence>MTALSPSPVQPVAQHSRPTIATPETLILDADSPAMMVLTDFARISPQTVDGDRPVDEAPQRMVSGGVRLLLVVDDEGRCSGVLPAREVIGGRRITLAMQQHNIAREDVTAGMIQTPLDKTPTLTLEALASMSIGDLVRALKSFGEQHLLVTEPTSRQGERIRGVISAADIARVLGHRPGGLPEARSFADICKVVLGHEL</sequence>
<feature type="domain" description="CBS" evidence="3">
    <location>
        <begin position="41"/>
        <end position="98"/>
    </location>
</feature>
<evidence type="ECO:0000256" key="2">
    <source>
        <dbReference type="SAM" id="MobiDB-lite"/>
    </source>
</evidence>
<evidence type="ECO:0000313" key="5">
    <source>
        <dbReference type="Proteomes" id="UP000181985"/>
    </source>
</evidence>
<dbReference type="OrthoDB" id="6181416at2"/>
<dbReference type="KEGG" id="hsi:BOX17_15810"/>
<reference evidence="5" key="1">
    <citation type="submission" date="2016-11" db="EMBL/GenBank/DDBJ databases">
        <title>Halolamina sediminis sp. nov., an extremely halophilic archaeon isolated from solar salt.</title>
        <authorList>
            <person name="Koh H.-W."/>
            <person name="Rani S."/>
            <person name="Park S.-J."/>
        </authorList>
    </citation>
    <scope>NUCLEOTIDE SEQUENCE [LARGE SCALE GENOMIC DNA]</scope>
    <source>
        <strain evidence="5">Hb3</strain>
    </source>
</reference>
<feature type="region of interest" description="Disordered" evidence="2">
    <location>
        <begin position="1"/>
        <end position="20"/>
    </location>
</feature>
<dbReference type="Proteomes" id="UP000181985">
    <property type="component" value="Chromosome"/>
</dbReference>
<evidence type="ECO:0000259" key="3">
    <source>
        <dbReference type="PROSITE" id="PS51371"/>
    </source>
</evidence>
<gene>
    <name evidence="4" type="ORF">BOX17_15810</name>
</gene>
<feature type="domain" description="CBS" evidence="3">
    <location>
        <begin position="112"/>
        <end position="183"/>
    </location>
</feature>
<dbReference type="RefSeq" id="WP_071946305.1">
    <property type="nucleotide sequence ID" value="NZ_CP018139.1"/>
</dbReference>
<protein>
    <recommendedName>
        <fullName evidence="3">CBS domain-containing protein</fullName>
    </recommendedName>
</protein>
<dbReference type="InterPro" id="IPR046342">
    <property type="entry name" value="CBS_dom_sf"/>
</dbReference>
<dbReference type="InterPro" id="IPR000644">
    <property type="entry name" value="CBS_dom"/>
</dbReference>
<evidence type="ECO:0000256" key="1">
    <source>
        <dbReference type="PROSITE-ProRule" id="PRU00703"/>
    </source>
</evidence>